<gene>
    <name evidence="6" type="ORF">EMPG_15525</name>
</gene>
<dbReference type="STRING" id="2060906.A0A0H1BDD3"/>
<feature type="compositionally biased region" description="Polar residues" evidence="1">
    <location>
        <begin position="208"/>
        <end position="224"/>
    </location>
</feature>
<keyword evidence="7" id="KW-1185">Reference proteome</keyword>
<dbReference type="OrthoDB" id="4356615at2759"/>
<name>A0A0H1BDD3_9EURO</name>
<dbReference type="Proteomes" id="UP000053573">
    <property type="component" value="Unassembled WGS sequence"/>
</dbReference>
<evidence type="ECO:0000313" key="7">
    <source>
        <dbReference type="Proteomes" id="UP000053573"/>
    </source>
</evidence>
<feature type="compositionally biased region" description="Low complexity" evidence="1">
    <location>
        <begin position="92"/>
        <end position="102"/>
    </location>
</feature>
<dbReference type="Pfam" id="PF24588">
    <property type="entry name" value="DUF7613"/>
    <property type="match status" value="1"/>
</dbReference>
<dbReference type="InterPro" id="IPR056032">
    <property type="entry name" value="DUF7613"/>
</dbReference>
<feature type="region of interest" description="Disordered" evidence="1">
    <location>
        <begin position="277"/>
        <end position="438"/>
    </location>
</feature>
<feature type="region of interest" description="Disordered" evidence="1">
    <location>
        <begin position="1"/>
        <end position="257"/>
    </location>
</feature>
<evidence type="ECO:0000313" key="6">
    <source>
        <dbReference type="EMBL" id="KLJ09047.1"/>
    </source>
</evidence>
<protein>
    <submittedName>
        <fullName evidence="6">Uncharacterized protein</fullName>
    </submittedName>
</protein>
<evidence type="ECO:0000259" key="3">
    <source>
        <dbReference type="Pfam" id="PF24587"/>
    </source>
</evidence>
<feature type="domain" description="DUF7614" evidence="5">
    <location>
        <begin position="1073"/>
        <end position="1202"/>
    </location>
</feature>
<feature type="compositionally biased region" description="Basic and acidic residues" evidence="1">
    <location>
        <begin position="27"/>
        <end position="37"/>
    </location>
</feature>
<feature type="domain" description="DUF7613" evidence="4">
    <location>
        <begin position="911"/>
        <end position="1067"/>
    </location>
</feature>
<feature type="compositionally biased region" description="Low complexity" evidence="1">
    <location>
        <begin position="49"/>
        <end position="78"/>
    </location>
</feature>
<feature type="compositionally biased region" description="Basic and acidic residues" evidence="1">
    <location>
        <begin position="408"/>
        <end position="417"/>
    </location>
</feature>
<reference evidence="7" key="1">
    <citation type="journal article" date="2015" name="PLoS Genet.">
        <title>The dynamic genome and transcriptome of the human fungal pathogen Blastomyces and close relative Emmonsia.</title>
        <authorList>
            <person name="Munoz J.F."/>
            <person name="Gauthier G.M."/>
            <person name="Desjardins C.A."/>
            <person name="Gallo J.E."/>
            <person name="Holder J."/>
            <person name="Sullivan T.D."/>
            <person name="Marty A.J."/>
            <person name="Carmen J.C."/>
            <person name="Chen Z."/>
            <person name="Ding L."/>
            <person name="Gujja S."/>
            <person name="Magrini V."/>
            <person name="Misas E."/>
            <person name="Mitreva M."/>
            <person name="Priest M."/>
            <person name="Saif S."/>
            <person name="Whiston E.A."/>
            <person name="Young S."/>
            <person name="Zeng Q."/>
            <person name="Goldman W.E."/>
            <person name="Mardis E.R."/>
            <person name="Taylor J.W."/>
            <person name="McEwen J.G."/>
            <person name="Clay O.K."/>
            <person name="Klein B.S."/>
            <person name="Cuomo C.A."/>
        </authorList>
    </citation>
    <scope>NUCLEOTIDE SEQUENCE [LARGE SCALE GENOMIC DNA]</scope>
    <source>
        <strain evidence="7">UAMH 139</strain>
    </source>
</reference>
<proteinExistence type="predicted"/>
<feature type="compositionally biased region" description="Basic residues" evidence="1">
    <location>
        <begin position="165"/>
        <end position="174"/>
    </location>
</feature>
<accession>A0A0H1BDD3</accession>
<evidence type="ECO:0000256" key="1">
    <source>
        <dbReference type="SAM" id="MobiDB-lite"/>
    </source>
</evidence>
<dbReference type="EMBL" id="LDEV01002454">
    <property type="protein sequence ID" value="KLJ09047.1"/>
    <property type="molecule type" value="Genomic_DNA"/>
</dbReference>
<sequence length="1216" mass="135116">MVVESPQDGSLAGAAESKARKWRGKLFSKDKAPKVSIDEQVDDFLGSHRSPLQPPRQSISSPISPLQLPAKQPQQPQQHQHEPPPPPPPPQQQQRQQQQRRQSPPHHYQHQHQHQQSRTGVPVAPRLNLAVSQRWPESGDPPSRSPSRLSIDTKDPTRTTPISPPKKRSRKKGLKVTFTNNGPEVIGEGGEEAELPTKDVLLYRSRSHSTASITTDGSHAQSENAGPFGSPSDSTYWGGASSRQGLSPEDTREKLKLMKSAHEVDFLLSLGAQNTAGSRISLRDSGDPNSFASRIQARMRVEEGLALQKAARTDSPTDTDELDSHPSPETVLPLRPPAASNPSPDMTRETSPPPKFDFWGSVLSALPRKSEPNRQHNNASNSPGTTHTSPGSYPETPPPPYLRSSPTEPDREPDKQRLPPKSSFNNETRQTKDPASLKMSWRAAASVVSNDALADFTARAAQYNDIFSDAAESVKPSMETSLSEWIRTSVWWFLKGRSDVEASMRPQPSNGGRNTPPDIDRTCQGVLNLAKSWWITEHIVPDHPELSRFGNMSTETMIAVATTAGDQRLSSLMSVHQAILSHLRALAMSMKRNNILPAAMEQLHLSRGIDTTIWVRYPFFAPDISAVLSGQVTRSMLMDTARKATEIGDVMPLGDSSRHFCYGRMFVEAYLSSSEDDSEQYAIPCVLSIVRERSDWNVLVSITSQNELVNLTIQGDKKLGPTWADVEWQVRTNSMRIRLPRGFELDIQFEQADFKMIWKIVDYTHKTEDSLQPEAGETLLFEDVLKVFQYMDSSPNKAFPPEPSPRCRIRLFEKCVTITEGTGTRKAHRGFRFIAVTSPKVKTLSSVSHELGNGTPIVFGYLRGEDGAPALLVKIPQEDGGSAKRSMLLTFHEQEERAKLHSLLLGIATLQDEVKTPDIPMRSFSMEQLPDGHSLSKPVVHLQFSSPSATVVNTSSSSLYSQHGYSSTILSEHLRVFVTSNWGSVTDRINIGPGELEIALDVTIPTALNILRPPQLDLGISVAENLVPKETPGDMAQLLKIAQTKTVIRRYNFSSLQDLHRFQQAITNFKVVFDGFASLFAISRRRMVVPIYKKWEASKVRLQVLTQEKIVQLVAFFHDDFSHGKCMNFVLKSTDIFESFNHRSGKFGVKIVDAKFALPTPADDPAAGFVCLDMPEYPGEHDDISIAFDSENDRAEFQKAMPGLVKEPSRMGSLRK</sequence>
<evidence type="ECO:0000259" key="5">
    <source>
        <dbReference type="Pfam" id="PF24589"/>
    </source>
</evidence>
<dbReference type="InterPro" id="IPR056033">
    <property type="entry name" value="DUF7614"/>
</dbReference>
<dbReference type="AlphaFoldDB" id="A0A0H1BDD3"/>
<organism evidence="6 7">
    <name type="scientific">Blastomyces silverae</name>
    <dbReference type="NCBI Taxonomy" id="2060906"/>
    <lineage>
        <taxon>Eukaryota</taxon>
        <taxon>Fungi</taxon>
        <taxon>Dikarya</taxon>
        <taxon>Ascomycota</taxon>
        <taxon>Pezizomycotina</taxon>
        <taxon>Eurotiomycetes</taxon>
        <taxon>Eurotiomycetidae</taxon>
        <taxon>Onygenales</taxon>
        <taxon>Ajellomycetaceae</taxon>
        <taxon>Blastomyces</taxon>
    </lineage>
</organism>
<dbReference type="Pfam" id="PF24589">
    <property type="entry name" value="DUF7614"/>
    <property type="match status" value="1"/>
</dbReference>
<feature type="compositionally biased region" description="Polar residues" evidence="1">
    <location>
        <begin position="375"/>
        <end position="388"/>
    </location>
</feature>
<comment type="caution">
    <text evidence="6">The sequence shown here is derived from an EMBL/GenBank/DDBJ whole genome shotgun (WGS) entry which is preliminary data.</text>
</comment>
<dbReference type="InterPro" id="IPR056030">
    <property type="entry name" value="DUF7611"/>
</dbReference>
<dbReference type="Pfam" id="PF24586">
    <property type="entry name" value="DUF7611"/>
    <property type="match status" value="1"/>
</dbReference>
<evidence type="ECO:0000259" key="4">
    <source>
        <dbReference type="Pfam" id="PF24588"/>
    </source>
</evidence>
<feature type="compositionally biased region" description="Basic residues" evidence="1">
    <location>
        <begin position="103"/>
        <end position="115"/>
    </location>
</feature>
<feature type="domain" description="DUF7612" evidence="3">
    <location>
        <begin position="773"/>
        <end position="907"/>
    </location>
</feature>
<dbReference type="Pfam" id="PF24587">
    <property type="entry name" value="DUF7612"/>
    <property type="match status" value="1"/>
</dbReference>
<dbReference type="InterPro" id="IPR056031">
    <property type="entry name" value="DUF7612"/>
</dbReference>
<evidence type="ECO:0000259" key="2">
    <source>
        <dbReference type="Pfam" id="PF24586"/>
    </source>
</evidence>
<feature type="compositionally biased region" description="Polar residues" evidence="1">
    <location>
        <begin position="231"/>
        <end position="245"/>
    </location>
</feature>
<feature type="domain" description="DUF7611" evidence="2">
    <location>
        <begin position="617"/>
        <end position="771"/>
    </location>
</feature>